<organism evidence="1 2">
    <name type="scientific">Dreissena polymorpha</name>
    <name type="common">Zebra mussel</name>
    <name type="synonym">Mytilus polymorpha</name>
    <dbReference type="NCBI Taxonomy" id="45954"/>
    <lineage>
        <taxon>Eukaryota</taxon>
        <taxon>Metazoa</taxon>
        <taxon>Spiralia</taxon>
        <taxon>Lophotrochozoa</taxon>
        <taxon>Mollusca</taxon>
        <taxon>Bivalvia</taxon>
        <taxon>Autobranchia</taxon>
        <taxon>Heteroconchia</taxon>
        <taxon>Euheterodonta</taxon>
        <taxon>Imparidentia</taxon>
        <taxon>Neoheterodontei</taxon>
        <taxon>Myida</taxon>
        <taxon>Dreissenoidea</taxon>
        <taxon>Dreissenidae</taxon>
        <taxon>Dreissena</taxon>
    </lineage>
</organism>
<accession>A0A9D4EHZ7</accession>
<dbReference type="EMBL" id="JAIWYP010000009">
    <property type="protein sequence ID" value="KAH3778886.1"/>
    <property type="molecule type" value="Genomic_DNA"/>
</dbReference>
<evidence type="ECO:0000313" key="2">
    <source>
        <dbReference type="Proteomes" id="UP000828390"/>
    </source>
</evidence>
<keyword evidence="2" id="KW-1185">Reference proteome</keyword>
<dbReference type="AlphaFoldDB" id="A0A9D4EHZ7"/>
<reference evidence="1" key="2">
    <citation type="submission" date="2020-11" db="EMBL/GenBank/DDBJ databases">
        <authorList>
            <person name="McCartney M.A."/>
            <person name="Auch B."/>
            <person name="Kono T."/>
            <person name="Mallez S."/>
            <person name="Becker A."/>
            <person name="Gohl D.M."/>
            <person name="Silverstein K.A.T."/>
            <person name="Koren S."/>
            <person name="Bechman K.B."/>
            <person name="Herman A."/>
            <person name="Abrahante J.E."/>
            <person name="Garbe J."/>
        </authorList>
    </citation>
    <scope>NUCLEOTIDE SEQUENCE</scope>
    <source>
        <strain evidence="1">Duluth1</strain>
        <tissue evidence="1">Whole animal</tissue>
    </source>
</reference>
<comment type="caution">
    <text evidence="1">The sequence shown here is derived from an EMBL/GenBank/DDBJ whole genome shotgun (WGS) entry which is preliminary data.</text>
</comment>
<proteinExistence type="predicted"/>
<sequence>MSACGVTVDRCSAGTLSGRFRLSPGLHLGITGDNLGSAGASPELTVASPRLTGTLPGC</sequence>
<reference evidence="1" key="1">
    <citation type="journal article" date="2019" name="bioRxiv">
        <title>The Genome of the Zebra Mussel, Dreissena polymorpha: A Resource for Invasive Species Research.</title>
        <authorList>
            <person name="McCartney M.A."/>
            <person name="Auch B."/>
            <person name="Kono T."/>
            <person name="Mallez S."/>
            <person name="Zhang Y."/>
            <person name="Obille A."/>
            <person name="Becker A."/>
            <person name="Abrahante J.E."/>
            <person name="Garbe J."/>
            <person name="Badalamenti J.P."/>
            <person name="Herman A."/>
            <person name="Mangelson H."/>
            <person name="Liachko I."/>
            <person name="Sullivan S."/>
            <person name="Sone E.D."/>
            <person name="Koren S."/>
            <person name="Silverstein K.A.T."/>
            <person name="Beckman K.B."/>
            <person name="Gohl D.M."/>
        </authorList>
    </citation>
    <scope>NUCLEOTIDE SEQUENCE</scope>
    <source>
        <strain evidence="1">Duluth1</strain>
        <tissue evidence="1">Whole animal</tissue>
    </source>
</reference>
<protein>
    <submittedName>
        <fullName evidence="1">Uncharacterized protein</fullName>
    </submittedName>
</protein>
<gene>
    <name evidence="1" type="ORF">DPMN_180363</name>
</gene>
<name>A0A9D4EHZ7_DREPO</name>
<dbReference type="Proteomes" id="UP000828390">
    <property type="component" value="Unassembled WGS sequence"/>
</dbReference>
<evidence type="ECO:0000313" key="1">
    <source>
        <dbReference type="EMBL" id="KAH3778886.1"/>
    </source>
</evidence>